<feature type="domain" description="HTH lacI-type" evidence="5">
    <location>
        <begin position="2"/>
        <end position="58"/>
    </location>
</feature>
<dbReference type="GO" id="GO:0000976">
    <property type="term" value="F:transcription cis-regulatory region binding"/>
    <property type="evidence" value="ECO:0007669"/>
    <property type="project" value="TreeGrafter"/>
</dbReference>
<evidence type="ECO:0000256" key="4">
    <source>
        <dbReference type="ARBA" id="ARBA00023163"/>
    </source>
</evidence>
<evidence type="ECO:0000256" key="3">
    <source>
        <dbReference type="ARBA" id="ARBA00023125"/>
    </source>
</evidence>
<evidence type="ECO:0000256" key="1">
    <source>
        <dbReference type="ARBA" id="ARBA00022491"/>
    </source>
</evidence>
<keyword evidence="4" id="KW-0804">Transcription</keyword>
<dbReference type="Gene3D" id="1.10.260.40">
    <property type="entry name" value="lambda repressor-like DNA-binding domains"/>
    <property type="match status" value="1"/>
</dbReference>
<evidence type="ECO:0000259" key="5">
    <source>
        <dbReference type="PROSITE" id="PS50932"/>
    </source>
</evidence>
<organism evidence="6 7">
    <name type="scientific">Bifidobacterium commune</name>
    <dbReference type="NCBI Taxonomy" id="1505727"/>
    <lineage>
        <taxon>Bacteria</taxon>
        <taxon>Bacillati</taxon>
        <taxon>Actinomycetota</taxon>
        <taxon>Actinomycetes</taxon>
        <taxon>Bifidobacteriales</taxon>
        <taxon>Bifidobacteriaceae</taxon>
        <taxon>Bifidobacterium</taxon>
    </lineage>
</organism>
<evidence type="ECO:0000313" key="6">
    <source>
        <dbReference type="EMBL" id="SCC80520.1"/>
    </source>
</evidence>
<dbReference type="SMART" id="SM00354">
    <property type="entry name" value="HTH_LACI"/>
    <property type="match status" value="1"/>
</dbReference>
<dbReference type="InterPro" id="IPR000843">
    <property type="entry name" value="HTH_LacI"/>
</dbReference>
<dbReference type="RefSeq" id="WP_091848059.1">
    <property type="nucleotide sequence ID" value="NZ_FMBL01000003.1"/>
</dbReference>
<evidence type="ECO:0000256" key="2">
    <source>
        <dbReference type="ARBA" id="ARBA00023015"/>
    </source>
</evidence>
<evidence type="ECO:0000313" key="7">
    <source>
        <dbReference type="Proteomes" id="UP000242610"/>
    </source>
</evidence>
<dbReference type="PROSITE" id="PS50932">
    <property type="entry name" value="HTH_LACI_2"/>
    <property type="match status" value="1"/>
</dbReference>
<dbReference type="PANTHER" id="PTHR30146">
    <property type="entry name" value="LACI-RELATED TRANSCRIPTIONAL REPRESSOR"/>
    <property type="match status" value="1"/>
</dbReference>
<dbReference type="SUPFAM" id="SSF47413">
    <property type="entry name" value="lambda repressor-like DNA-binding domains"/>
    <property type="match status" value="1"/>
</dbReference>
<dbReference type="PANTHER" id="PTHR30146:SF148">
    <property type="entry name" value="HTH-TYPE TRANSCRIPTIONAL REPRESSOR PURR-RELATED"/>
    <property type="match status" value="1"/>
</dbReference>
<proteinExistence type="predicted"/>
<dbReference type="Pfam" id="PF00532">
    <property type="entry name" value="Peripla_BP_1"/>
    <property type="match status" value="1"/>
</dbReference>
<protein>
    <submittedName>
        <fullName evidence="6">Transcriptional regulator, LacI family</fullName>
    </submittedName>
</protein>
<keyword evidence="3" id="KW-0238">DNA-binding</keyword>
<gene>
    <name evidence="6" type="ORF">GA0061077_1236</name>
</gene>
<dbReference type="InterPro" id="IPR001761">
    <property type="entry name" value="Peripla_BP/Lac1_sug-bd_dom"/>
</dbReference>
<dbReference type="AlphaFoldDB" id="A0A1C4H751"/>
<dbReference type="SUPFAM" id="SSF53822">
    <property type="entry name" value="Periplasmic binding protein-like I"/>
    <property type="match status" value="1"/>
</dbReference>
<name>A0A1C4H751_9BIFI</name>
<dbReference type="Proteomes" id="UP000242610">
    <property type="component" value="Unassembled WGS sequence"/>
</dbReference>
<sequence>MTTIKEVAEKAGASVTAVSLSLNHRENGHVNKELAEHIRKTAKKLGYHPNPMARSLRTSRTRTIGFISEEIATTPYAGELILGAQDAASELGYMMLMVVTDGKADEAKEIASLKRYGADGFLYAKMHNRISNIPRSLSNEQTVLINARDAKDHVPNITPDEVAIGYDATTKLIDSGAKRIAYIGCSDDLIAEPLRRKGYEQALTDAGMSVNPNLEIRVPNDGPCLERISELFDTQQPDAFFCFNDARTWYIYQCAAQRGLQIGRDISLIGVDNNRIVSETFEPRPTTIELPHYEMGYWGARKLISLIEGRELKTIDTTGMVAEIPELDAPNPVFIRCALIERGSVASKASHRE</sequence>
<dbReference type="Pfam" id="PF00356">
    <property type="entry name" value="LacI"/>
    <property type="match status" value="1"/>
</dbReference>
<dbReference type="InterPro" id="IPR010982">
    <property type="entry name" value="Lambda_DNA-bd_dom_sf"/>
</dbReference>
<dbReference type="CDD" id="cd06288">
    <property type="entry name" value="PBP1_sucrose_transcription_regulator"/>
    <property type="match status" value="1"/>
</dbReference>
<dbReference type="STRING" id="1505727.GA0061077_1236"/>
<dbReference type="InterPro" id="IPR028082">
    <property type="entry name" value="Peripla_BP_I"/>
</dbReference>
<reference evidence="7" key="1">
    <citation type="submission" date="2016-08" db="EMBL/GenBank/DDBJ databases">
        <authorList>
            <person name="Varghese N."/>
            <person name="Submissions Spin"/>
        </authorList>
    </citation>
    <scope>NUCLEOTIDE SEQUENCE [LARGE SCALE GENOMIC DNA]</scope>
    <source>
        <strain evidence="7">R-52791</strain>
    </source>
</reference>
<keyword evidence="2" id="KW-0805">Transcription regulation</keyword>
<dbReference type="CDD" id="cd01392">
    <property type="entry name" value="HTH_LacI"/>
    <property type="match status" value="1"/>
</dbReference>
<dbReference type="EMBL" id="FMBL01000003">
    <property type="protein sequence ID" value="SCC80520.1"/>
    <property type="molecule type" value="Genomic_DNA"/>
</dbReference>
<dbReference type="Gene3D" id="3.40.50.2300">
    <property type="match status" value="2"/>
</dbReference>
<dbReference type="OrthoDB" id="9798934at2"/>
<dbReference type="GO" id="GO:0003700">
    <property type="term" value="F:DNA-binding transcription factor activity"/>
    <property type="evidence" value="ECO:0007669"/>
    <property type="project" value="TreeGrafter"/>
</dbReference>
<keyword evidence="7" id="KW-1185">Reference proteome</keyword>
<keyword evidence="1" id="KW-0678">Repressor</keyword>
<accession>A0A1C4H751</accession>